<protein>
    <recommendedName>
        <fullName evidence="1">ABC-three component systems C-terminal domain-containing protein</fullName>
    </recommendedName>
</protein>
<comment type="caution">
    <text evidence="2">The sequence shown here is derived from an EMBL/GenBank/DDBJ whole genome shotgun (WGS) entry which is preliminary data.</text>
</comment>
<dbReference type="EMBL" id="QFQZ01000050">
    <property type="protein sequence ID" value="PZR32947.1"/>
    <property type="molecule type" value="Genomic_DNA"/>
</dbReference>
<evidence type="ECO:0000313" key="3">
    <source>
        <dbReference type="Proteomes" id="UP000249393"/>
    </source>
</evidence>
<dbReference type="AlphaFoldDB" id="A0A2W5V2K7"/>
<dbReference type="InterPro" id="IPR046913">
    <property type="entry name" value="ABC-3C_CTD7"/>
</dbReference>
<organism evidence="2 3">
    <name type="scientific">Caulobacter segnis</name>
    <dbReference type="NCBI Taxonomy" id="88688"/>
    <lineage>
        <taxon>Bacteria</taxon>
        <taxon>Pseudomonadati</taxon>
        <taxon>Pseudomonadota</taxon>
        <taxon>Alphaproteobacteria</taxon>
        <taxon>Caulobacterales</taxon>
        <taxon>Caulobacteraceae</taxon>
        <taxon>Caulobacter</taxon>
    </lineage>
</organism>
<accession>A0A2W5V2K7</accession>
<sequence>MDRALHHLAVADTSEASVAVEHFDDVAVLRDGKLVVSEQDKHSTRAAAIILGDRSPALWRTLQIWLRLRETPEGAHCERHLFFVNHWVDAPIAGLLKDRRAKSIDPGVILEVLRKAGVKKTGAKIEDVIADVLSRNDETLLQLIGAIEVVVAGDHVAERVIIANGLGLDPRADKEDILDGLLGWLTTKVRLEWAERRPALITRSEILIHARTLEDKQRKSSFLPRASAEIPISDEERQGALTRNFVEHLSRITAEQEDVVQAIDHFLKFNIEKHRLVRAGDVPIKEWGNRSERLRERWRSIFRRRRREMQGSTVGQVGQAILADVTYDHRESIDGQPCDEIYMTSGNYHRLAEGDEVWWDPEFTPGGNGAD</sequence>
<evidence type="ECO:0000259" key="1">
    <source>
        <dbReference type="Pfam" id="PF20283"/>
    </source>
</evidence>
<dbReference type="Pfam" id="PF20283">
    <property type="entry name" value="CTD7"/>
    <property type="match status" value="1"/>
</dbReference>
<evidence type="ECO:0000313" key="2">
    <source>
        <dbReference type="EMBL" id="PZR32947.1"/>
    </source>
</evidence>
<feature type="domain" description="ABC-three component systems C-terminal" evidence="1">
    <location>
        <begin position="245"/>
        <end position="364"/>
    </location>
</feature>
<proteinExistence type="predicted"/>
<gene>
    <name evidence="2" type="ORF">DI526_15010</name>
</gene>
<dbReference type="Proteomes" id="UP000249393">
    <property type="component" value="Unassembled WGS sequence"/>
</dbReference>
<name>A0A2W5V2K7_9CAUL</name>
<reference evidence="2 3" key="1">
    <citation type="submission" date="2017-08" db="EMBL/GenBank/DDBJ databases">
        <title>Infants hospitalized years apart are colonized by the same room-sourced microbial strains.</title>
        <authorList>
            <person name="Brooks B."/>
            <person name="Olm M.R."/>
            <person name="Firek B.A."/>
            <person name="Baker R."/>
            <person name="Thomas B.C."/>
            <person name="Morowitz M.J."/>
            <person name="Banfield J.F."/>
        </authorList>
    </citation>
    <scope>NUCLEOTIDE SEQUENCE [LARGE SCALE GENOMIC DNA]</scope>
    <source>
        <strain evidence="2">S2_003_000_R2_4</strain>
    </source>
</reference>